<evidence type="ECO:0000313" key="2">
    <source>
        <dbReference type="Proteomes" id="UP000827892"/>
    </source>
</evidence>
<evidence type="ECO:0000313" key="1">
    <source>
        <dbReference type="EMBL" id="ULU08388.1"/>
    </source>
</evidence>
<accession>A0AAE9IWS5</accession>
<dbReference type="Proteomes" id="UP000827892">
    <property type="component" value="Chromosome II"/>
</dbReference>
<dbReference type="AlphaFoldDB" id="A0AAE9IWS5"/>
<organism evidence="1 2">
    <name type="scientific">Caenorhabditis briggsae</name>
    <dbReference type="NCBI Taxonomy" id="6238"/>
    <lineage>
        <taxon>Eukaryota</taxon>
        <taxon>Metazoa</taxon>
        <taxon>Ecdysozoa</taxon>
        <taxon>Nematoda</taxon>
        <taxon>Chromadorea</taxon>
        <taxon>Rhabditida</taxon>
        <taxon>Rhabditina</taxon>
        <taxon>Rhabditomorpha</taxon>
        <taxon>Rhabditoidea</taxon>
        <taxon>Rhabditidae</taxon>
        <taxon>Peloderinae</taxon>
        <taxon>Caenorhabditis</taxon>
    </lineage>
</organism>
<proteinExistence type="predicted"/>
<protein>
    <submittedName>
        <fullName evidence="1">Uncharacterized protein</fullName>
    </submittedName>
</protein>
<sequence>MAQLILPEYWMAKKAQTGTRQLGCVHHCFKELKDLEIRELENPGVEMVPPEEMALIHMTFDREIVWSQSVEDPTVPTIQII</sequence>
<name>A0AAE9IWS5_CAEBR</name>
<gene>
    <name evidence="1" type="ORF">L3Y34_019516</name>
</gene>
<dbReference type="EMBL" id="CP090892">
    <property type="protein sequence ID" value="ULU08388.1"/>
    <property type="molecule type" value="Genomic_DNA"/>
</dbReference>
<reference evidence="1 2" key="1">
    <citation type="submission" date="2022-05" db="EMBL/GenBank/DDBJ databases">
        <title>Chromosome-level reference genomes for two strains of Caenorhabditis briggsae: an improved platform for comparative genomics.</title>
        <authorList>
            <person name="Stevens L."/>
            <person name="Andersen E.C."/>
        </authorList>
    </citation>
    <scope>NUCLEOTIDE SEQUENCE [LARGE SCALE GENOMIC DNA]</scope>
    <source>
        <strain evidence="1">QX1410_ONT</strain>
        <tissue evidence="1">Whole-organism</tissue>
    </source>
</reference>